<evidence type="ECO:0000256" key="6">
    <source>
        <dbReference type="SAM" id="MobiDB-lite"/>
    </source>
</evidence>
<protein>
    <recommendedName>
        <fullName evidence="5">Large ribosomal subunit protein bL25</fullName>
    </recommendedName>
    <alternativeName>
        <fullName evidence="5">General stress protein CTC</fullName>
    </alternativeName>
</protein>
<evidence type="ECO:0000313" key="9">
    <source>
        <dbReference type="EMBL" id="PWA12125.1"/>
    </source>
</evidence>
<reference evidence="9 10" key="1">
    <citation type="submission" date="2018-04" db="EMBL/GenBank/DDBJ databases">
        <title>Camelliibacillus theae gen. nov., sp. nov., isolated from Pu'er tea.</title>
        <authorList>
            <person name="Niu L."/>
        </authorList>
    </citation>
    <scope>NUCLEOTIDE SEQUENCE [LARGE SCALE GENOMIC DNA]</scope>
    <source>
        <strain evidence="9 10">T8</strain>
    </source>
</reference>
<feature type="compositionally biased region" description="Acidic residues" evidence="6">
    <location>
        <begin position="196"/>
        <end position="207"/>
    </location>
</feature>
<dbReference type="GO" id="GO:0006412">
    <property type="term" value="P:translation"/>
    <property type="evidence" value="ECO:0007669"/>
    <property type="project" value="UniProtKB-UniRule"/>
</dbReference>
<dbReference type="SUPFAM" id="SSF50715">
    <property type="entry name" value="Ribosomal protein L25-like"/>
    <property type="match status" value="1"/>
</dbReference>
<keyword evidence="10" id="KW-1185">Reference proteome</keyword>
<feature type="compositionally biased region" description="Basic and acidic residues" evidence="6">
    <location>
        <begin position="208"/>
        <end position="223"/>
    </location>
</feature>
<dbReference type="NCBIfam" id="TIGR00731">
    <property type="entry name" value="bL25_bact_ctc"/>
    <property type="match status" value="1"/>
</dbReference>
<dbReference type="InterPro" id="IPR029751">
    <property type="entry name" value="Ribosomal_L25_dom"/>
</dbReference>
<feature type="domain" description="Large ribosomal subunit protein bL25 L25" evidence="7">
    <location>
        <begin position="19"/>
        <end position="104"/>
    </location>
</feature>
<comment type="similarity">
    <text evidence="5">Belongs to the bacterial ribosomal protein bL25 family. CTC subfamily.</text>
</comment>
<feature type="domain" description="Large ribosomal subunit protein bL25 beta" evidence="8">
    <location>
        <begin position="112"/>
        <end position="194"/>
    </location>
</feature>
<dbReference type="Pfam" id="PF14693">
    <property type="entry name" value="Ribosomal_TL5_C"/>
    <property type="match status" value="1"/>
</dbReference>
<dbReference type="InterPro" id="IPR020056">
    <property type="entry name" value="Rbsml_bL25/Gln-tRNA_synth_N"/>
</dbReference>
<dbReference type="OrthoDB" id="9790002at2"/>
<evidence type="ECO:0000313" key="10">
    <source>
        <dbReference type="Proteomes" id="UP000245998"/>
    </source>
</evidence>
<dbReference type="Gene3D" id="2.170.120.20">
    <property type="entry name" value="Ribosomal protein L25, beta domain"/>
    <property type="match status" value="1"/>
</dbReference>
<feature type="region of interest" description="Disordered" evidence="6">
    <location>
        <begin position="194"/>
        <end position="223"/>
    </location>
</feature>
<dbReference type="InterPro" id="IPR020930">
    <property type="entry name" value="Ribosomal_uL5_bac-type"/>
</dbReference>
<sequence>MRLLRLDFQKGMKNMTEVLKAEPRKTKKSVLNQLRRTGFIPAIVYGDEIENKAISISEQAFTKLYRKVGRNGVFSLEIENDAHPVMVYDLQVDPLKNLIIHADFYKVNMNVEVDAEVPIQLVGEAPGEKEGGIVQHSLYEVNVRALPAKLPTNIEVSIDRLQIGDSILVGDLPKSTDYVILNNEDEAIVSVLTPSVEEESDSGEAEVEDAKEQETNEENKGEE</sequence>
<dbReference type="GO" id="GO:0008097">
    <property type="term" value="F:5S rRNA binding"/>
    <property type="evidence" value="ECO:0007669"/>
    <property type="project" value="InterPro"/>
</dbReference>
<dbReference type="InterPro" id="IPR001021">
    <property type="entry name" value="Ribosomal_bL25_long"/>
</dbReference>
<evidence type="ECO:0000259" key="8">
    <source>
        <dbReference type="Pfam" id="PF14693"/>
    </source>
</evidence>
<dbReference type="InterPro" id="IPR020057">
    <property type="entry name" value="Ribosomal_bL25_b-dom"/>
</dbReference>
<organism evidence="9 10">
    <name type="scientific">Pueribacillus theae</name>
    <dbReference type="NCBI Taxonomy" id="2171751"/>
    <lineage>
        <taxon>Bacteria</taxon>
        <taxon>Bacillati</taxon>
        <taxon>Bacillota</taxon>
        <taxon>Bacilli</taxon>
        <taxon>Bacillales</taxon>
        <taxon>Bacillaceae</taxon>
        <taxon>Pueribacillus</taxon>
    </lineage>
</organism>
<evidence type="ECO:0000256" key="4">
    <source>
        <dbReference type="ARBA" id="ARBA00023274"/>
    </source>
</evidence>
<name>A0A2U1K4D3_9BACI</name>
<comment type="function">
    <text evidence="5">This is one of the proteins that binds to the 5S RNA in the ribosome where it forms part of the central protuberance.</text>
</comment>
<dbReference type="CDD" id="cd00495">
    <property type="entry name" value="Ribosomal_L25_TL5_CTC"/>
    <property type="match status" value="1"/>
</dbReference>
<accession>A0A2U1K4D3</accession>
<dbReference type="Pfam" id="PF01386">
    <property type="entry name" value="Ribosomal_L25p"/>
    <property type="match status" value="1"/>
</dbReference>
<dbReference type="InterPro" id="IPR037121">
    <property type="entry name" value="Ribosomal_bL25_C"/>
</dbReference>
<dbReference type="HAMAP" id="MF_01334">
    <property type="entry name" value="Ribosomal_bL25_CTC"/>
    <property type="match status" value="1"/>
</dbReference>
<dbReference type="NCBIfam" id="NF004133">
    <property type="entry name" value="PRK05618.2-4"/>
    <property type="match status" value="1"/>
</dbReference>
<dbReference type="PANTHER" id="PTHR33284:SF1">
    <property type="entry name" value="RIBOSOMAL PROTEIN L25_GLN-TRNA SYNTHETASE, ANTI-CODON-BINDING DOMAIN-CONTAINING PROTEIN"/>
    <property type="match status" value="1"/>
</dbReference>
<dbReference type="EMBL" id="QCZG01000012">
    <property type="protein sequence ID" value="PWA12125.1"/>
    <property type="molecule type" value="Genomic_DNA"/>
</dbReference>
<keyword evidence="4 5" id="KW-0687">Ribonucleoprotein</keyword>
<keyword evidence="1 5" id="KW-0699">rRNA-binding</keyword>
<dbReference type="AlphaFoldDB" id="A0A2U1K4D3"/>
<dbReference type="PANTHER" id="PTHR33284">
    <property type="entry name" value="RIBOSOMAL PROTEIN L25/GLN-TRNA SYNTHETASE, ANTI-CODON-BINDING DOMAIN-CONTAINING PROTEIN"/>
    <property type="match status" value="1"/>
</dbReference>
<comment type="subunit">
    <text evidence="5">Part of the 50S ribosomal subunit; part of the 5S rRNA/L5/L18/L25 subcomplex. Contacts the 5S rRNA. Binds to the 5S rRNA independently of L5 and L18.</text>
</comment>
<dbReference type="GO" id="GO:0003735">
    <property type="term" value="F:structural constituent of ribosome"/>
    <property type="evidence" value="ECO:0007669"/>
    <property type="project" value="InterPro"/>
</dbReference>
<dbReference type="Proteomes" id="UP000245998">
    <property type="component" value="Unassembled WGS sequence"/>
</dbReference>
<evidence type="ECO:0000256" key="2">
    <source>
        <dbReference type="ARBA" id="ARBA00022884"/>
    </source>
</evidence>
<keyword evidence="2 5" id="KW-0694">RNA-binding</keyword>
<dbReference type="Gene3D" id="2.40.240.10">
    <property type="entry name" value="Ribosomal Protein L25, Chain P"/>
    <property type="match status" value="1"/>
</dbReference>
<evidence type="ECO:0000256" key="5">
    <source>
        <dbReference type="HAMAP-Rule" id="MF_01334"/>
    </source>
</evidence>
<evidence type="ECO:0000259" key="7">
    <source>
        <dbReference type="Pfam" id="PF01386"/>
    </source>
</evidence>
<dbReference type="InterPro" id="IPR011035">
    <property type="entry name" value="Ribosomal_bL25/Gln-tRNA_synth"/>
</dbReference>
<keyword evidence="3 5" id="KW-0689">Ribosomal protein</keyword>
<comment type="caution">
    <text evidence="9">The sequence shown here is derived from an EMBL/GenBank/DDBJ whole genome shotgun (WGS) entry which is preliminary data.</text>
</comment>
<gene>
    <name evidence="5" type="primary">rplY</name>
    <name evidence="5" type="synonym">ctc</name>
    <name evidence="9" type="ORF">DCC39_07715</name>
</gene>
<dbReference type="GO" id="GO:0022625">
    <property type="term" value="C:cytosolic large ribosomal subunit"/>
    <property type="evidence" value="ECO:0007669"/>
    <property type="project" value="TreeGrafter"/>
</dbReference>
<proteinExistence type="inferred from homology"/>
<evidence type="ECO:0000256" key="1">
    <source>
        <dbReference type="ARBA" id="ARBA00022730"/>
    </source>
</evidence>
<evidence type="ECO:0000256" key="3">
    <source>
        <dbReference type="ARBA" id="ARBA00022980"/>
    </source>
</evidence>